<gene>
    <name evidence="1" type="ORF">CA54_47560</name>
</gene>
<sequence>MVWLPYHRDQLLIAEVERLGGETKSEVVRPVWIPDAVDDEYLELFSRVRVIDLCHTSVDDAGLEHVRGAISIANLEELQLDGAQISNAGLEQIQDLKNLSVLWLDAPLVSDAGLEHIGTLSNLQTLSLNMTQVSDAGLQHLRGLSSLEKLSLENTKIGDQGLEHLRGLSDLEFLFLRKTNVTRTGVEKLQKALPDSRIIWKAPPK</sequence>
<evidence type="ECO:0000313" key="2">
    <source>
        <dbReference type="Proteomes" id="UP000320735"/>
    </source>
</evidence>
<dbReference type="Gene3D" id="3.80.10.10">
    <property type="entry name" value="Ribonuclease Inhibitor"/>
    <property type="match status" value="2"/>
</dbReference>
<dbReference type="SUPFAM" id="SSF52047">
    <property type="entry name" value="RNI-like"/>
    <property type="match status" value="1"/>
</dbReference>
<dbReference type="GO" id="GO:0019005">
    <property type="term" value="C:SCF ubiquitin ligase complex"/>
    <property type="evidence" value="ECO:0007669"/>
    <property type="project" value="TreeGrafter"/>
</dbReference>
<dbReference type="Pfam" id="PF13516">
    <property type="entry name" value="LRR_6"/>
    <property type="match status" value="2"/>
</dbReference>
<accession>A0A5C6BGE4</accession>
<proteinExistence type="predicted"/>
<evidence type="ECO:0000313" key="1">
    <source>
        <dbReference type="EMBL" id="TWU09514.1"/>
    </source>
</evidence>
<dbReference type="PANTHER" id="PTHR13318:SF162">
    <property type="entry name" value="LEUCINE-RICH REPEAT FAMILY PROTEIN"/>
    <property type="match status" value="1"/>
</dbReference>
<dbReference type="EMBL" id="SJPP01000002">
    <property type="protein sequence ID" value="TWU09514.1"/>
    <property type="molecule type" value="Genomic_DNA"/>
</dbReference>
<dbReference type="InterPro" id="IPR001611">
    <property type="entry name" value="Leu-rich_rpt"/>
</dbReference>
<dbReference type="PANTHER" id="PTHR13318">
    <property type="entry name" value="PARTNER OF PAIRED, ISOFORM B-RELATED"/>
    <property type="match status" value="1"/>
</dbReference>
<name>A0A5C6BGE4_9PLAN</name>
<keyword evidence="2" id="KW-1185">Reference proteome</keyword>
<dbReference type="AlphaFoldDB" id="A0A5C6BGE4"/>
<organism evidence="1 2">
    <name type="scientific">Symmachiella macrocystis</name>
    <dbReference type="NCBI Taxonomy" id="2527985"/>
    <lineage>
        <taxon>Bacteria</taxon>
        <taxon>Pseudomonadati</taxon>
        <taxon>Planctomycetota</taxon>
        <taxon>Planctomycetia</taxon>
        <taxon>Planctomycetales</taxon>
        <taxon>Planctomycetaceae</taxon>
        <taxon>Symmachiella</taxon>
    </lineage>
</organism>
<protein>
    <submittedName>
        <fullName evidence="1">Leucine Rich repeats (2 copies)</fullName>
    </submittedName>
</protein>
<comment type="caution">
    <text evidence="1">The sequence shown here is derived from an EMBL/GenBank/DDBJ whole genome shotgun (WGS) entry which is preliminary data.</text>
</comment>
<dbReference type="InterPro" id="IPR032675">
    <property type="entry name" value="LRR_dom_sf"/>
</dbReference>
<reference evidence="1 2" key="1">
    <citation type="submission" date="2019-02" db="EMBL/GenBank/DDBJ databases">
        <title>Deep-cultivation of Planctomycetes and their phenomic and genomic characterization uncovers novel biology.</title>
        <authorList>
            <person name="Wiegand S."/>
            <person name="Jogler M."/>
            <person name="Boedeker C."/>
            <person name="Pinto D."/>
            <person name="Vollmers J."/>
            <person name="Rivas-Marin E."/>
            <person name="Kohn T."/>
            <person name="Peeters S.H."/>
            <person name="Heuer A."/>
            <person name="Rast P."/>
            <person name="Oberbeckmann S."/>
            <person name="Bunk B."/>
            <person name="Jeske O."/>
            <person name="Meyerdierks A."/>
            <person name="Storesund J.E."/>
            <person name="Kallscheuer N."/>
            <person name="Luecker S."/>
            <person name="Lage O.M."/>
            <person name="Pohl T."/>
            <person name="Merkel B.J."/>
            <person name="Hornburger P."/>
            <person name="Mueller R.-W."/>
            <person name="Bruemmer F."/>
            <person name="Labrenz M."/>
            <person name="Spormann A.M."/>
            <person name="Op Den Camp H."/>
            <person name="Overmann J."/>
            <person name="Amann R."/>
            <person name="Jetten M.S.M."/>
            <person name="Mascher T."/>
            <person name="Medema M.H."/>
            <person name="Devos D.P."/>
            <person name="Kaster A.-K."/>
            <person name="Ovreas L."/>
            <person name="Rohde M."/>
            <person name="Galperin M.Y."/>
            <person name="Jogler C."/>
        </authorList>
    </citation>
    <scope>NUCLEOTIDE SEQUENCE [LARGE SCALE GENOMIC DNA]</scope>
    <source>
        <strain evidence="1 2">CA54</strain>
    </source>
</reference>
<dbReference type="GO" id="GO:0031146">
    <property type="term" value="P:SCF-dependent proteasomal ubiquitin-dependent protein catabolic process"/>
    <property type="evidence" value="ECO:0007669"/>
    <property type="project" value="TreeGrafter"/>
</dbReference>
<dbReference type="Proteomes" id="UP000320735">
    <property type="component" value="Unassembled WGS sequence"/>
</dbReference>